<reference evidence="2" key="3">
    <citation type="submission" date="2023-11" db="EMBL/GenBank/DDBJ databases">
        <authorList>
            <person name="Beijen E."/>
            <person name="Ohm R.A."/>
        </authorList>
    </citation>
    <scope>NUCLEOTIDE SEQUENCE</scope>
    <source>
        <strain evidence="2">CBS 150709</strain>
    </source>
</reference>
<organism evidence="3 4">
    <name type="scientific">Purpureocillium lilacinum</name>
    <name type="common">Paecilomyces lilacinus</name>
    <dbReference type="NCBI Taxonomy" id="33203"/>
    <lineage>
        <taxon>Eukaryota</taxon>
        <taxon>Fungi</taxon>
        <taxon>Dikarya</taxon>
        <taxon>Ascomycota</taxon>
        <taxon>Pezizomycotina</taxon>
        <taxon>Sordariomycetes</taxon>
        <taxon>Hypocreomycetidae</taxon>
        <taxon>Hypocreales</taxon>
        <taxon>Ophiocordycipitaceae</taxon>
        <taxon>Purpureocillium</taxon>
    </lineage>
</organism>
<name>A0A2U3EHW8_PURLI</name>
<feature type="signal peptide" evidence="1">
    <location>
        <begin position="1"/>
        <end position="17"/>
    </location>
</feature>
<evidence type="ECO:0000313" key="4">
    <source>
        <dbReference type="Proteomes" id="UP000245956"/>
    </source>
</evidence>
<feature type="chain" id="PRO_5015663270" description="Killer toxin Kp4 domain-containing protein" evidence="1">
    <location>
        <begin position="18"/>
        <end position="159"/>
    </location>
</feature>
<keyword evidence="5" id="KW-1185">Reference proteome</keyword>
<dbReference type="EMBL" id="LCWV01000004">
    <property type="protein sequence ID" value="PWI74107.1"/>
    <property type="molecule type" value="Genomic_DNA"/>
</dbReference>
<evidence type="ECO:0000256" key="1">
    <source>
        <dbReference type="SAM" id="SignalP"/>
    </source>
</evidence>
<evidence type="ECO:0000313" key="2">
    <source>
        <dbReference type="EMBL" id="KAK4083400.1"/>
    </source>
</evidence>
<reference evidence="2 5" key="4">
    <citation type="journal article" date="2024" name="Microbiol. Resour. Announc.">
        <title>Genome annotations for the ascomycete fungi Trichoderma harzianum, Trichoderma aggressivum, and Purpureocillium lilacinum.</title>
        <authorList>
            <person name="Beijen E.P.W."/>
            <person name="Ohm R.A."/>
        </authorList>
    </citation>
    <scope>NUCLEOTIDE SEQUENCE [LARGE SCALE GENOMIC DNA]</scope>
    <source>
        <strain evidence="2 5">CBS 150709</strain>
    </source>
</reference>
<protein>
    <recommendedName>
        <fullName evidence="6">Killer toxin Kp4 domain-containing protein</fullName>
    </recommendedName>
</protein>
<reference evidence="3" key="1">
    <citation type="submission" date="2015-05" db="EMBL/GenBank/DDBJ databases">
        <authorList>
            <person name="Wang D.B."/>
            <person name="Wang M."/>
        </authorList>
    </citation>
    <scope>NUCLEOTIDE SEQUENCE</scope>
    <source>
        <strain evidence="3">36-1</strain>
    </source>
</reference>
<evidence type="ECO:0000313" key="3">
    <source>
        <dbReference type="EMBL" id="PWI74107.1"/>
    </source>
</evidence>
<dbReference type="EMBL" id="JAWRVI010000056">
    <property type="protein sequence ID" value="KAK4083400.1"/>
    <property type="molecule type" value="Genomic_DNA"/>
</dbReference>
<keyword evidence="1" id="KW-0732">Signal</keyword>
<gene>
    <name evidence="3" type="ORF">PCL_09383</name>
    <name evidence="2" type="ORF">Purlil1_10637</name>
</gene>
<evidence type="ECO:0008006" key="6">
    <source>
        <dbReference type="Google" id="ProtNLM"/>
    </source>
</evidence>
<dbReference type="Proteomes" id="UP001287286">
    <property type="component" value="Unassembled WGS sequence"/>
</dbReference>
<sequence>MRLLHSIIIALLPLAESFVREDRAVSRNNEWYADCQYLRPECVSKQYERLGKNTAAKYLLKKLKEAEFQLKNKKWRNDEKIACYRPGSGPEGFCLFFVLLPYVSVSYPIDNVIRALEAIQYVQTQVDCCGQCGRGWRFDWDMPSLKLDYVKNACKDICY</sequence>
<comment type="caution">
    <text evidence="3">The sequence shown here is derived from an EMBL/GenBank/DDBJ whole genome shotgun (WGS) entry which is preliminary data.</text>
</comment>
<dbReference type="AlphaFoldDB" id="A0A2U3EHW8"/>
<reference evidence="3 4" key="2">
    <citation type="journal article" date="2016" name="Front. Microbiol.">
        <title>Genome and transcriptome sequences reveal the specific parasitism of the nematophagous Purpureocillium lilacinum 36-1.</title>
        <authorList>
            <person name="Xie J."/>
            <person name="Li S."/>
            <person name="Mo C."/>
            <person name="Xiao X."/>
            <person name="Peng D."/>
            <person name="Wang G."/>
            <person name="Xiao Y."/>
        </authorList>
    </citation>
    <scope>NUCLEOTIDE SEQUENCE [LARGE SCALE GENOMIC DNA]</scope>
    <source>
        <strain evidence="3 4">36-1</strain>
    </source>
</reference>
<evidence type="ECO:0000313" key="5">
    <source>
        <dbReference type="Proteomes" id="UP001287286"/>
    </source>
</evidence>
<accession>A0A2U3EHW8</accession>
<dbReference type="Proteomes" id="UP000245956">
    <property type="component" value="Unassembled WGS sequence"/>
</dbReference>
<proteinExistence type="predicted"/>